<name>A0A0E9QF21_ANGAN</name>
<proteinExistence type="predicted"/>
<evidence type="ECO:0000313" key="1">
    <source>
        <dbReference type="EMBL" id="JAH14915.1"/>
    </source>
</evidence>
<reference evidence="1" key="1">
    <citation type="submission" date="2014-11" db="EMBL/GenBank/DDBJ databases">
        <authorList>
            <person name="Amaro Gonzalez C."/>
        </authorList>
    </citation>
    <scope>NUCLEOTIDE SEQUENCE</scope>
</reference>
<reference evidence="1" key="2">
    <citation type="journal article" date="2015" name="Fish Shellfish Immunol.">
        <title>Early steps in the European eel (Anguilla anguilla)-Vibrio vulnificus interaction in the gills: Role of the RtxA13 toxin.</title>
        <authorList>
            <person name="Callol A."/>
            <person name="Pajuelo D."/>
            <person name="Ebbesson L."/>
            <person name="Teles M."/>
            <person name="MacKenzie S."/>
            <person name="Amaro C."/>
        </authorList>
    </citation>
    <scope>NUCLEOTIDE SEQUENCE</scope>
</reference>
<accession>A0A0E9QF21</accession>
<sequence>MALPVIATTSFKTRSRALLLPQYSRLATVINAPP</sequence>
<organism evidence="1">
    <name type="scientific">Anguilla anguilla</name>
    <name type="common">European freshwater eel</name>
    <name type="synonym">Muraena anguilla</name>
    <dbReference type="NCBI Taxonomy" id="7936"/>
    <lineage>
        <taxon>Eukaryota</taxon>
        <taxon>Metazoa</taxon>
        <taxon>Chordata</taxon>
        <taxon>Craniata</taxon>
        <taxon>Vertebrata</taxon>
        <taxon>Euteleostomi</taxon>
        <taxon>Actinopterygii</taxon>
        <taxon>Neopterygii</taxon>
        <taxon>Teleostei</taxon>
        <taxon>Anguilliformes</taxon>
        <taxon>Anguillidae</taxon>
        <taxon>Anguilla</taxon>
    </lineage>
</organism>
<dbReference type="AlphaFoldDB" id="A0A0E9QF21"/>
<dbReference type="EMBL" id="GBXM01093662">
    <property type="protein sequence ID" value="JAH14915.1"/>
    <property type="molecule type" value="Transcribed_RNA"/>
</dbReference>
<protein>
    <submittedName>
        <fullName evidence="1">Uncharacterized protein</fullName>
    </submittedName>
</protein>